<keyword evidence="8" id="KW-0472">Membrane</keyword>
<organism evidence="13 14">
    <name type="scientific">Spiribacter onubensis</name>
    <dbReference type="NCBI Taxonomy" id="3122420"/>
    <lineage>
        <taxon>Bacteria</taxon>
        <taxon>Pseudomonadati</taxon>
        <taxon>Pseudomonadota</taxon>
        <taxon>Gammaproteobacteria</taxon>
        <taxon>Chromatiales</taxon>
        <taxon>Ectothiorhodospiraceae</taxon>
        <taxon>Spiribacter</taxon>
    </lineage>
</organism>
<evidence type="ECO:0000256" key="11">
    <source>
        <dbReference type="ARBA" id="ARBA00023237"/>
    </source>
</evidence>
<comment type="subunit">
    <text evidence="3">Monomer.</text>
</comment>
<evidence type="ECO:0000256" key="2">
    <source>
        <dbReference type="ARBA" id="ARBA00009696"/>
    </source>
</evidence>
<dbReference type="InterPro" id="IPR004565">
    <property type="entry name" value="OM_lipoprot_LolB"/>
</dbReference>
<evidence type="ECO:0000256" key="8">
    <source>
        <dbReference type="ARBA" id="ARBA00023136"/>
    </source>
</evidence>
<evidence type="ECO:0000313" key="13">
    <source>
        <dbReference type="EMBL" id="MEX0385462.1"/>
    </source>
</evidence>
<protein>
    <recommendedName>
        <fullName evidence="4">Outer-membrane lipoprotein LolB</fullName>
    </recommendedName>
</protein>
<keyword evidence="9" id="KW-0564">Palmitate</keyword>
<evidence type="ECO:0000313" key="14">
    <source>
        <dbReference type="Proteomes" id="UP001556653"/>
    </source>
</evidence>
<dbReference type="EMBL" id="JBAKFJ010000001">
    <property type="protein sequence ID" value="MEX0385462.1"/>
    <property type="molecule type" value="Genomic_DNA"/>
</dbReference>
<evidence type="ECO:0000256" key="12">
    <source>
        <dbReference type="ARBA" id="ARBA00023288"/>
    </source>
</evidence>
<dbReference type="NCBIfam" id="TIGR00548">
    <property type="entry name" value="lolB"/>
    <property type="match status" value="1"/>
</dbReference>
<evidence type="ECO:0000256" key="1">
    <source>
        <dbReference type="ARBA" id="ARBA00004459"/>
    </source>
</evidence>
<keyword evidence="12 13" id="KW-0449">Lipoprotein</keyword>
<evidence type="ECO:0000256" key="5">
    <source>
        <dbReference type="ARBA" id="ARBA00022448"/>
    </source>
</evidence>
<accession>A0ABV3S6X0</accession>
<name>A0ABV3S6X0_9GAMM</name>
<dbReference type="Pfam" id="PF03550">
    <property type="entry name" value="LolB"/>
    <property type="match status" value="1"/>
</dbReference>
<keyword evidence="5" id="KW-0813">Transport</keyword>
<evidence type="ECO:0000256" key="10">
    <source>
        <dbReference type="ARBA" id="ARBA00023186"/>
    </source>
</evidence>
<comment type="subcellular location">
    <subcellularLocation>
        <location evidence="1">Cell outer membrane</location>
        <topology evidence="1">Lipid-anchor</topology>
    </subcellularLocation>
</comment>
<reference evidence="13 14" key="1">
    <citation type="submission" date="2024-02" db="EMBL/GenBank/DDBJ databases">
        <title>New especies of Spiribacter isolated from saline water.</title>
        <authorList>
            <person name="Leon M.J."/>
            <person name="De La Haba R."/>
            <person name="Sanchez-Porro C."/>
            <person name="Ventosa A."/>
        </authorList>
    </citation>
    <scope>NUCLEOTIDE SEQUENCE [LARGE SCALE GENOMIC DNA]</scope>
    <source>
        <strain evidence="14">ag22IC4-227</strain>
    </source>
</reference>
<dbReference type="CDD" id="cd16326">
    <property type="entry name" value="LolB"/>
    <property type="match status" value="1"/>
</dbReference>
<sequence>MIGPVEWRRGLVAALLTVLLAGCAVRAPQPPEAGRTVAVGDWGAPPAPDAWAFSGRTSLRLADEGATASVSWVEDATTYRIDLRGVLGAGSLRIVGDEASVRLTTADGERYEAGSARELVRAITGYDLPVGFLRHWVTASPVPWLDGQVTLDERGRPRQLQQDGWEVTFDGYRTLDAHRLPGRIGVNHRDMAIRLVIGEWRLR</sequence>
<dbReference type="Proteomes" id="UP001556653">
    <property type="component" value="Unassembled WGS sequence"/>
</dbReference>
<keyword evidence="6" id="KW-0732">Signal</keyword>
<keyword evidence="11" id="KW-0998">Cell outer membrane</keyword>
<evidence type="ECO:0000256" key="3">
    <source>
        <dbReference type="ARBA" id="ARBA00011245"/>
    </source>
</evidence>
<evidence type="ECO:0000256" key="6">
    <source>
        <dbReference type="ARBA" id="ARBA00022729"/>
    </source>
</evidence>
<comment type="caution">
    <text evidence="13">The sequence shown here is derived from an EMBL/GenBank/DDBJ whole genome shotgun (WGS) entry which is preliminary data.</text>
</comment>
<dbReference type="InterPro" id="IPR029046">
    <property type="entry name" value="LolA/LolB/LppX"/>
</dbReference>
<comment type="similarity">
    <text evidence="2">Belongs to the LolB family.</text>
</comment>
<evidence type="ECO:0000256" key="4">
    <source>
        <dbReference type="ARBA" id="ARBA00016202"/>
    </source>
</evidence>
<dbReference type="Gene3D" id="2.50.20.10">
    <property type="entry name" value="Lipoprotein localisation LolA/LolB/LppX"/>
    <property type="match status" value="1"/>
</dbReference>
<dbReference type="RefSeq" id="WP_367965947.1">
    <property type="nucleotide sequence ID" value="NZ_JBAKFJ010000001.1"/>
</dbReference>
<keyword evidence="10" id="KW-0143">Chaperone</keyword>
<keyword evidence="7" id="KW-0653">Protein transport</keyword>
<dbReference type="SUPFAM" id="SSF89392">
    <property type="entry name" value="Prokaryotic lipoproteins and lipoprotein localization factors"/>
    <property type="match status" value="1"/>
</dbReference>
<proteinExistence type="inferred from homology"/>
<gene>
    <name evidence="13" type="primary">lolB</name>
    <name evidence="13" type="ORF">V6X64_00435</name>
</gene>
<evidence type="ECO:0000256" key="9">
    <source>
        <dbReference type="ARBA" id="ARBA00023139"/>
    </source>
</evidence>
<keyword evidence="14" id="KW-1185">Reference proteome</keyword>
<evidence type="ECO:0000256" key="7">
    <source>
        <dbReference type="ARBA" id="ARBA00022927"/>
    </source>
</evidence>